<evidence type="ECO:0000256" key="2">
    <source>
        <dbReference type="HAMAP-Rule" id="MF_00940"/>
    </source>
</evidence>
<comment type="caution">
    <text evidence="3">The sequence shown here is derived from an EMBL/GenBank/DDBJ whole genome shotgun (WGS) entry which is preliminary data.</text>
</comment>
<dbReference type="InterPro" id="IPR028611">
    <property type="entry name" value="DmsD_chaperone"/>
</dbReference>
<dbReference type="RefSeq" id="WP_042845935.1">
    <property type="nucleotide sequence ID" value="NZ_JARRYG010000002.1"/>
</dbReference>
<dbReference type="Proteomes" id="UP001156701">
    <property type="component" value="Unassembled WGS sequence"/>
</dbReference>
<dbReference type="InterPro" id="IPR020945">
    <property type="entry name" value="DMSO/NO3_reduct_chaperone"/>
</dbReference>
<dbReference type="Pfam" id="PF02613">
    <property type="entry name" value="Nitrate_red_del"/>
    <property type="match status" value="1"/>
</dbReference>
<reference evidence="4" key="2">
    <citation type="submission" date="2023-07" db="EMBL/GenBank/DDBJ databases">
        <authorList>
            <person name="Yang W."/>
            <person name="Chen J."/>
            <person name="Ji P."/>
            <person name="Hu F."/>
        </authorList>
    </citation>
    <scope>NUCLEOTIDE SEQUENCE</scope>
    <source>
        <strain evidence="4">CRE-138-0111</strain>
    </source>
</reference>
<evidence type="ECO:0000256" key="1">
    <source>
        <dbReference type="ARBA" id="ARBA00023186"/>
    </source>
</evidence>
<name>A0AA42K194_9GAMM</name>
<keyword evidence="6" id="KW-1185">Reference proteome</keyword>
<proteinExistence type="inferred from homology"/>
<reference evidence="4" key="3">
    <citation type="journal article" date="2024" name="Int. J. Antimicrob. Agents">
        <title>Identification of a novel Providencia species showing multi-drug-resistant in three patients with hospital-acquired infection.</title>
        <authorList>
            <person name="Yang W."/>
            <person name="Chen J."/>
            <person name="Yang F."/>
            <person name="Ji P."/>
            <person name="Shen S."/>
            <person name="Yin D."/>
            <person name="Hu F."/>
        </authorList>
    </citation>
    <scope>NUCLEOTIDE SEQUENCE</scope>
    <source>
        <strain evidence="4">CRE-138-0111</strain>
    </source>
</reference>
<gene>
    <name evidence="2 3" type="primary">dmsD</name>
    <name evidence="3" type="ORF">P7V44_02125</name>
    <name evidence="4" type="ORF">Q5E86_18390</name>
</gene>
<dbReference type="SUPFAM" id="SSF89155">
    <property type="entry name" value="TorD-like"/>
    <property type="match status" value="1"/>
</dbReference>
<sequence length="211" mass="24308">MQDTRFLEQVAITGRVLGSLFYFAPDSENNTDIVAILQEPTWHEEWPFDLPSLTTISQFFQSSIHDEEPLNEAWQRLFIGPYALPAPPWGSVWLDKENIIFGDSTVELRQWMRTKGIEPVTTQKEPEDHIGLVLMLAAWLAEQNRRDDLEELLAWHLLPWSEHFLDTLADTADSAFYIAVAKLTKETLAGYQQQITQPVLAKTVYYKENAE</sequence>
<dbReference type="AlphaFoldDB" id="A0AA42K194"/>
<dbReference type="EMBL" id="JARRYG010000002">
    <property type="protein sequence ID" value="MDG4695030.1"/>
    <property type="molecule type" value="Genomic_DNA"/>
</dbReference>
<organism evidence="3 5">
    <name type="scientific">Providencia huashanensis</name>
    <dbReference type="NCBI Taxonomy" id="3037798"/>
    <lineage>
        <taxon>Bacteria</taxon>
        <taxon>Pseudomonadati</taxon>
        <taxon>Pseudomonadota</taxon>
        <taxon>Gammaproteobacteria</taxon>
        <taxon>Enterobacterales</taxon>
        <taxon>Morganellaceae</taxon>
        <taxon>Providencia</taxon>
    </lineage>
</organism>
<dbReference type="PANTHER" id="PTHR34227:SF6">
    <property type="entry name" value="TAT PROOFREADING CHAPERONE DMSD"/>
    <property type="match status" value="1"/>
</dbReference>
<dbReference type="PIRSF" id="PIRSF004690">
    <property type="entry name" value="DmsD"/>
    <property type="match status" value="1"/>
</dbReference>
<dbReference type="InterPro" id="IPR026269">
    <property type="entry name" value="DmsD-type"/>
</dbReference>
<accession>A0AA42K194</accession>
<comment type="similarity">
    <text evidence="2">Belongs to the TorD/DmsD family. DmsD subfamily.</text>
</comment>
<evidence type="ECO:0000313" key="4">
    <source>
        <dbReference type="EMBL" id="MDO7858270.1"/>
    </source>
</evidence>
<comment type="function">
    <text evidence="2">Required for biogenesis/assembly of DMSO reductase, but not for the interaction of the DmsA signal peptide with the Tat system. May be part of a chaperone cascade complex that facilitates a folding-maturation pathway for the substrate protein.</text>
</comment>
<dbReference type="NCBIfam" id="NF008632">
    <property type="entry name" value="PRK11621.1"/>
    <property type="match status" value="1"/>
</dbReference>
<dbReference type="EMBL" id="JAUQTG010000013">
    <property type="protein sequence ID" value="MDO7858270.1"/>
    <property type="molecule type" value="Genomic_DNA"/>
</dbReference>
<dbReference type="Gene3D" id="1.10.3480.10">
    <property type="entry name" value="TorD-like"/>
    <property type="match status" value="1"/>
</dbReference>
<dbReference type="InterPro" id="IPR036411">
    <property type="entry name" value="TorD-like_sf"/>
</dbReference>
<evidence type="ECO:0000313" key="5">
    <source>
        <dbReference type="Proteomes" id="UP001156701"/>
    </source>
</evidence>
<dbReference type="Proteomes" id="UP001176478">
    <property type="component" value="Unassembled WGS sequence"/>
</dbReference>
<dbReference type="PANTHER" id="PTHR34227">
    <property type="entry name" value="CHAPERONE PROTEIN YCDY"/>
    <property type="match status" value="1"/>
</dbReference>
<dbReference type="HAMAP" id="MF_00940">
    <property type="entry name" value="DmsD_chaperone"/>
    <property type="match status" value="1"/>
</dbReference>
<evidence type="ECO:0000313" key="6">
    <source>
        <dbReference type="Proteomes" id="UP001176478"/>
    </source>
</evidence>
<dbReference type="GO" id="GO:0005048">
    <property type="term" value="F:signal sequence binding"/>
    <property type="evidence" value="ECO:0007669"/>
    <property type="project" value="InterPro"/>
</dbReference>
<protein>
    <recommendedName>
        <fullName evidence="2">Tat proofreading chaperone DmsD</fullName>
    </recommendedName>
    <alternativeName>
        <fullName evidence="2">DMSO reductase maturation protein</fullName>
    </alternativeName>
    <alternativeName>
        <fullName evidence="2">Twin-arginine leader-binding protein DmsD</fullName>
    </alternativeName>
</protein>
<keyword evidence="1 2" id="KW-0143">Chaperone</keyword>
<evidence type="ECO:0000313" key="3">
    <source>
        <dbReference type="EMBL" id="MDG4695030.1"/>
    </source>
</evidence>
<dbReference type="InterPro" id="IPR050289">
    <property type="entry name" value="TorD/DmsD_chaperones"/>
</dbReference>
<reference evidence="3" key="1">
    <citation type="submission" date="2023-03" db="EMBL/GenBank/DDBJ databases">
        <title>a new species belonging to Providencia genus.</title>
        <authorList>
            <person name="Yang W."/>
            <person name="Hu F."/>
            <person name="Shen S."/>
            <person name="Ding L."/>
            <person name="Yin D."/>
        </authorList>
    </citation>
    <scope>NUCLEOTIDE SEQUENCE</scope>
    <source>
        <strain evidence="3">CRE-3FA-0001</strain>
    </source>
</reference>